<organism evidence="2 3">
    <name type="scientific">Protopolystoma xenopodis</name>
    <dbReference type="NCBI Taxonomy" id="117903"/>
    <lineage>
        <taxon>Eukaryota</taxon>
        <taxon>Metazoa</taxon>
        <taxon>Spiralia</taxon>
        <taxon>Lophotrochozoa</taxon>
        <taxon>Platyhelminthes</taxon>
        <taxon>Monogenea</taxon>
        <taxon>Polyopisthocotylea</taxon>
        <taxon>Polystomatidea</taxon>
        <taxon>Polystomatidae</taxon>
        <taxon>Protopolystoma</taxon>
    </lineage>
</organism>
<comment type="caution">
    <text evidence="2">The sequence shown here is derived from an EMBL/GenBank/DDBJ whole genome shotgun (WGS) entry which is preliminary data.</text>
</comment>
<feature type="region of interest" description="Disordered" evidence="1">
    <location>
        <begin position="20"/>
        <end position="40"/>
    </location>
</feature>
<feature type="compositionally biased region" description="Polar residues" evidence="1">
    <location>
        <begin position="23"/>
        <end position="33"/>
    </location>
</feature>
<dbReference type="EMBL" id="CAAALY010001477">
    <property type="protein sequence ID" value="VEL07317.1"/>
    <property type="molecule type" value="Genomic_DNA"/>
</dbReference>
<sequence>MTGESSARIHWGRRAVRRGPVLTNLQPQLQGKPSPQPPVEPTYEYLSLYSSNEMKEDILVEAIDASDKFPEETKR</sequence>
<evidence type="ECO:0000313" key="2">
    <source>
        <dbReference type="EMBL" id="VEL07317.1"/>
    </source>
</evidence>
<gene>
    <name evidence="2" type="ORF">PXEA_LOCUS757</name>
</gene>
<accession>A0A3S5CGU8</accession>
<name>A0A3S5CGU8_9PLAT</name>
<reference evidence="2" key="1">
    <citation type="submission" date="2018-11" db="EMBL/GenBank/DDBJ databases">
        <authorList>
            <consortium name="Pathogen Informatics"/>
        </authorList>
    </citation>
    <scope>NUCLEOTIDE SEQUENCE</scope>
</reference>
<keyword evidence="3" id="KW-1185">Reference proteome</keyword>
<dbReference type="AlphaFoldDB" id="A0A3S5CGU8"/>
<evidence type="ECO:0000313" key="3">
    <source>
        <dbReference type="Proteomes" id="UP000784294"/>
    </source>
</evidence>
<evidence type="ECO:0000256" key="1">
    <source>
        <dbReference type="SAM" id="MobiDB-lite"/>
    </source>
</evidence>
<dbReference type="Proteomes" id="UP000784294">
    <property type="component" value="Unassembled WGS sequence"/>
</dbReference>
<protein>
    <submittedName>
        <fullName evidence="2">Uncharacterized protein</fullName>
    </submittedName>
</protein>
<proteinExistence type="predicted"/>